<name>A0A2R6P095_9APHY</name>
<comment type="caution">
    <text evidence="2">The sequence shown here is derived from an EMBL/GenBank/DDBJ whole genome shotgun (WGS) entry which is preliminary data.</text>
</comment>
<dbReference type="EMBL" id="MLYV02000600">
    <property type="protein sequence ID" value="PSR82080.1"/>
    <property type="molecule type" value="Genomic_DNA"/>
</dbReference>
<evidence type="ECO:0000313" key="3">
    <source>
        <dbReference type="Proteomes" id="UP000186601"/>
    </source>
</evidence>
<reference evidence="2 3" key="1">
    <citation type="submission" date="2018-02" db="EMBL/GenBank/DDBJ databases">
        <title>Genome sequence of the basidiomycete white-rot fungus Phlebia centrifuga.</title>
        <authorList>
            <person name="Granchi Z."/>
            <person name="Peng M."/>
            <person name="de Vries R.P."/>
            <person name="Hilden K."/>
            <person name="Makela M.R."/>
            <person name="Grigoriev I."/>
            <person name="Riley R."/>
        </authorList>
    </citation>
    <scope>NUCLEOTIDE SEQUENCE [LARGE SCALE GENOMIC DNA]</scope>
    <source>
        <strain evidence="2 3">FBCC195</strain>
    </source>
</reference>
<dbReference type="AlphaFoldDB" id="A0A2R6P095"/>
<dbReference type="Proteomes" id="UP000186601">
    <property type="component" value="Unassembled WGS sequence"/>
</dbReference>
<feature type="region of interest" description="Disordered" evidence="1">
    <location>
        <begin position="135"/>
        <end position="166"/>
    </location>
</feature>
<accession>A0A2R6P095</accession>
<gene>
    <name evidence="2" type="ORF">PHLCEN_2v6150</name>
</gene>
<protein>
    <submittedName>
        <fullName evidence="2">Uncharacterized protein</fullName>
    </submittedName>
</protein>
<keyword evidence="3" id="KW-1185">Reference proteome</keyword>
<organism evidence="2 3">
    <name type="scientific">Hermanssonia centrifuga</name>
    <dbReference type="NCBI Taxonomy" id="98765"/>
    <lineage>
        <taxon>Eukaryota</taxon>
        <taxon>Fungi</taxon>
        <taxon>Dikarya</taxon>
        <taxon>Basidiomycota</taxon>
        <taxon>Agaricomycotina</taxon>
        <taxon>Agaricomycetes</taxon>
        <taxon>Polyporales</taxon>
        <taxon>Meruliaceae</taxon>
        <taxon>Hermanssonia</taxon>
    </lineage>
</organism>
<feature type="compositionally biased region" description="Basic and acidic residues" evidence="1">
    <location>
        <begin position="148"/>
        <end position="166"/>
    </location>
</feature>
<proteinExistence type="predicted"/>
<evidence type="ECO:0000256" key="1">
    <source>
        <dbReference type="SAM" id="MobiDB-lite"/>
    </source>
</evidence>
<sequence>MLLFDGFEQVARDSITDCELMLLLNRTAILAAFTREQDISGFLLFLDTFRLAADPEFVASSRDFKRYIKRALQKIWLTTIVQLNAIPRSDPASDVPRRDEILDQLISLGTHFGLYLQPQSIGFAQVALDADDSLTNGEDDSDVGRGGAEADAHETTRESCRMHNNL</sequence>
<evidence type="ECO:0000313" key="2">
    <source>
        <dbReference type="EMBL" id="PSR82080.1"/>
    </source>
</evidence>